<dbReference type="GO" id="GO:0032468">
    <property type="term" value="P:Golgi calcium ion homeostasis"/>
    <property type="evidence" value="ECO:0007669"/>
    <property type="project" value="TreeGrafter"/>
</dbReference>
<dbReference type="GO" id="GO:0005384">
    <property type="term" value="F:manganese ion transmembrane transporter activity"/>
    <property type="evidence" value="ECO:0007669"/>
    <property type="project" value="TreeGrafter"/>
</dbReference>
<evidence type="ECO:0000256" key="2">
    <source>
        <dbReference type="ARBA" id="ARBA00009190"/>
    </source>
</evidence>
<evidence type="ECO:0000313" key="8">
    <source>
        <dbReference type="Proteomes" id="UP001370490"/>
    </source>
</evidence>
<dbReference type="GO" id="GO:0005794">
    <property type="term" value="C:Golgi apparatus"/>
    <property type="evidence" value="ECO:0007669"/>
    <property type="project" value="TreeGrafter"/>
</dbReference>
<organism evidence="7 8">
    <name type="scientific">Dillenia turbinata</name>
    <dbReference type="NCBI Taxonomy" id="194707"/>
    <lineage>
        <taxon>Eukaryota</taxon>
        <taxon>Viridiplantae</taxon>
        <taxon>Streptophyta</taxon>
        <taxon>Embryophyta</taxon>
        <taxon>Tracheophyta</taxon>
        <taxon>Spermatophyta</taxon>
        <taxon>Magnoliopsida</taxon>
        <taxon>eudicotyledons</taxon>
        <taxon>Gunneridae</taxon>
        <taxon>Pentapetalae</taxon>
        <taxon>Dilleniales</taxon>
        <taxon>Dilleniaceae</taxon>
        <taxon>Dillenia</taxon>
    </lineage>
</organism>
<gene>
    <name evidence="7" type="ORF">RJ641_006552</name>
</gene>
<evidence type="ECO:0000256" key="1">
    <source>
        <dbReference type="ARBA" id="ARBA00004141"/>
    </source>
</evidence>
<dbReference type="Proteomes" id="UP001370490">
    <property type="component" value="Unassembled WGS sequence"/>
</dbReference>
<comment type="similarity">
    <text evidence="2 6">Belongs to the GDT1 family.</text>
</comment>
<proteinExistence type="inferred from homology"/>
<dbReference type="GO" id="GO:0015085">
    <property type="term" value="F:calcium ion transmembrane transporter activity"/>
    <property type="evidence" value="ECO:0007669"/>
    <property type="project" value="TreeGrafter"/>
</dbReference>
<evidence type="ECO:0000313" key="7">
    <source>
        <dbReference type="EMBL" id="KAK6927961.1"/>
    </source>
</evidence>
<reference evidence="7 8" key="1">
    <citation type="submission" date="2023-12" db="EMBL/GenBank/DDBJ databases">
        <title>A high-quality genome assembly for Dillenia turbinata (Dilleniales).</title>
        <authorList>
            <person name="Chanderbali A."/>
        </authorList>
    </citation>
    <scope>NUCLEOTIDE SEQUENCE [LARGE SCALE GENOMIC DNA]</scope>
    <source>
        <strain evidence="7">LSX21</strain>
        <tissue evidence="7">Leaf</tissue>
    </source>
</reference>
<dbReference type="GO" id="GO:0032472">
    <property type="term" value="P:Golgi calcium ion transport"/>
    <property type="evidence" value="ECO:0007669"/>
    <property type="project" value="TreeGrafter"/>
</dbReference>
<keyword evidence="4 6" id="KW-1133">Transmembrane helix</keyword>
<comment type="caution">
    <text evidence="6">Lacks conserved residue(s) required for the propagation of feature annotation.</text>
</comment>
<evidence type="ECO:0000256" key="5">
    <source>
        <dbReference type="ARBA" id="ARBA00023136"/>
    </source>
</evidence>
<comment type="caution">
    <text evidence="7">The sequence shown here is derived from an EMBL/GenBank/DDBJ whole genome shotgun (WGS) entry which is preliminary data.</text>
</comment>
<keyword evidence="5 6" id="KW-0472">Membrane</keyword>
<dbReference type="PANTHER" id="PTHR12608">
    <property type="entry name" value="TRANSMEMBRANE PROTEIN HTP-1 RELATED"/>
    <property type="match status" value="1"/>
</dbReference>
<evidence type="ECO:0000256" key="3">
    <source>
        <dbReference type="ARBA" id="ARBA00022692"/>
    </source>
</evidence>
<name>A0AAN8Z7N7_9MAGN</name>
<dbReference type="GO" id="GO:0016020">
    <property type="term" value="C:membrane"/>
    <property type="evidence" value="ECO:0007669"/>
    <property type="project" value="UniProtKB-SubCell"/>
</dbReference>
<feature type="transmembrane region" description="Helical" evidence="6">
    <location>
        <begin position="36"/>
        <end position="54"/>
    </location>
</feature>
<dbReference type="InterPro" id="IPR001727">
    <property type="entry name" value="GDT1-like"/>
</dbReference>
<sequence length="325" mass="35009">MCGLTKSLAMTVLSEIGDRTFCVAAILAMRHPRKSVFLGCLSSTVVMTILSALVGWAAPNMISPKWAHHMTTFLYFAFGLKSLWEGFNEDDDDNEELKQVVKELDANTEAKSKGKEKAKTDEDSKKQRRPFLTHLFSPVFLKAFSLTFFGEWGDKSQLATIGLAAEENTLGVVVGGVIGQALCTIAAVIGGKTLASRISERLVTCFSTNLFKCFSIPNFVQLMPVTYTSPLFGFVAVLDLTAAPRQNVRGINENLSITWNINLGNLILGICTAECRHQRLIARVSGSSACCGAGSGSTGAVAAVAGPIFSVINPSMKNEEIQQLG</sequence>
<comment type="subcellular location">
    <subcellularLocation>
        <location evidence="1 6">Membrane</location>
        <topology evidence="1 6">Multi-pass membrane protein</topology>
    </subcellularLocation>
</comment>
<evidence type="ECO:0000256" key="6">
    <source>
        <dbReference type="RuleBase" id="RU365102"/>
    </source>
</evidence>
<keyword evidence="3 6" id="KW-0812">Transmembrane</keyword>
<dbReference type="EMBL" id="JBAMMX010000014">
    <property type="protein sequence ID" value="KAK6927961.1"/>
    <property type="molecule type" value="Genomic_DNA"/>
</dbReference>
<dbReference type="Pfam" id="PF01169">
    <property type="entry name" value="GDT1"/>
    <property type="match status" value="2"/>
</dbReference>
<dbReference type="PANTHER" id="PTHR12608:SF11">
    <property type="entry name" value="GDT1 FAMILY PROTEIN"/>
    <property type="match status" value="1"/>
</dbReference>
<evidence type="ECO:0000256" key="4">
    <source>
        <dbReference type="ARBA" id="ARBA00022989"/>
    </source>
</evidence>
<accession>A0AAN8Z7N7</accession>
<keyword evidence="8" id="KW-1185">Reference proteome</keyword>
<protein>
    <recommendedName>
        <fullName evidence="6">GDT1 family protein</fullName>
    </recommendedName>
</protein>
<dbReference type="AlphaFoldDB" id="A0AAN8Z7N7"/>